<feature type="region of interest" description="Disordered" evidence="1">
    <location>
        <begin position="1"/>
        <end position="20"/>
    </location>
</feature>
<comment type="caution">
    <text evidence="2">The sequence shown here is derived from an EMBL/GenBank/DDBJ whole genome shotgun (WGS) entry which is preliminary data.</text>
</comment>
<evidence type="ECO:0000256" key="1">
    <source>
        <dbReference type="SAM" id="MobiDB-lite"/>
    </source>
</evidence>
<gene>
    <name evidence="2" type="ORF">AXG93_1912s1000</name>
</gene>
<accession>A0A176VS32</accession>
<name>A0A176VS32_MARPO</name>
<proteinExistence type="predicted"/>
<reference evidence="2" key="1">
    <citation type="submission" date="2016-03" db="EMBL/GenBank/DDBJ databases">
        <title>Mechanisms controlling the formation of the plant cell surface in tip-growing cells are functionally conserved among land plants.</title>
        <authorList>
            <person name="Honkanen S."/>
            <person name="Jones V.A."/>
            <person name="Morieri G."/>
            <person name="Champion C."/>
            <person name="Hetherington A.J."/>
            <person name="Kelly S."/>
            <person name="Saint-Marcoux D."/>
            <person name="Proust H."/>
            <person name="Prescott H."/>
            <person name="Dolan L."/>
        </authorList>
    </citation>
    <scope>NUCLEOTIDE SEQUENCE [LARGE SCALE GENOMIC DNA]</scope>
    <source>
        <tissue evidence="2">Whole gametophyte</tissue>
    </source>
</reference>
<dbReference type="AlphaFoldDB" id="A0A176VS32"/>
<evidence type="ECO:0000313" key="2">
    <source>
        <dbReference type="EMBL" id="OAE22855.1"/>
    </source>
</evidence>
<protein>
    <submittedName>
        <fullName evidence="2">Uncharacterized protein</fullName>
    </submittedName>
</protein>
<keyword evidence="3" id="KW-1185">Reference proteome</keyword>
<dbReference type="Proteomes" id="UP000077202">
    <property type="component" value="Unassembled WGS sequence"/>
</dbReference>
<evidence type="ECO:0000313" key="3">
    <source>
        <dbReference type="Proteomes" id="UP000077202"/>
    </source>
</evidence>
<sequence>MKTSLNPEDHQPSSGSLRFSWTNNREEDDRAMARLDILYLFKNIANALEPKLTLYTIKGDLTRLDHHLVFASVQLEDKPAKITHWKMNSKWLEEAAPSIRSIWKDVHHILTFFAKLRKVIRFYQGMYRTKAASFRADEEAISKDLEEATWATKKAAVEACALAYYTELYVAAPKSSQSDLAEATILGLLPNNLALTRMGITETLVTIMKLLLEDASATVSINDDTTFALQGSQRNLESASTLLEDFGQATGLRLNRVKYDLYWFGNADPPQWVNTFG</sequence>
<organism evidence="2 3">
    <name type="scientific">Marchantia polymorpha subsp. ruderalis</name>
    <dbReference type="NCBI Taxonomy" id="1480154"/>
    <lineage>
        <taxon>Eukaryota</taxon>
        <taxon>Viridiplantae</taxon>
        <taxon>Streptophyta</taxon>
        <taxon>Embryophyta</taxon>
        <taxon>Marchantiophyta</taxon>
        <taxon>Marchantiopsida</taxon>
        <taxon>Marchantiidae</taxon>
        <taxon>Marchantiales</taxon>
        <taxon>Marchantiaceae</taxon>
        <taxon>Marchantia</taxon>
    </lineage>
</organism>
<dbReference type="EMBL" id="LVLJ01003046">
    <property type="protein sequence ID" value="OAE22855.1"/>
    <property type="molecule type" value="Genomic_DNA"/>
</dbReference>